<protein>
    <submittedName>
        <fullName evidence="3">Heparan-alpha-glucosaminide N-acetyltransferase domain-containing protein</fullName>
    </submittedName>
</protein>
<evidence type="ECO:0000256" key="1">
    <source>
        <dbReference type="SAM" id="Phobius"/>
    </source>
</evidence>
<keyword evidence="4" id="KW-1185">Reference proteome</keyword>
<keyword evidence="1" id="KW-0812">Transmembrane</keyword>
<gene>
    <name evidence="3" type="ORF">ACFPJ6_16130</name>
</gene>
<organism evidence="3 4">
    <name type="scientific">Aquipuribacter nitratireducens</name>
    <dbReference type="NCBI Taxonomy" id="650104"/>
    <lineage>
        <taxon>Bacteria</taxon>
        <taxon>Bacillati</taxon>
        <taxon>Actinomycetota</taxon>
        <taxon>Actinomycetes</taxon>
        <taxon>Micrococcales</taxon>
        <taxon>Intrasporangiaceae</taxon>
        <taxon>Aquipuribacter</taxon>
    </lineage>
</organism>
<reference evidence="4" key="1">
    <citation type="journal article" date="2019" name="Int. J. Syst. Evol. Microbiol.">
        <title>The Global Catalogue of Microorganisms (GCM) 10K type strain sequencing project: providing services to taxonomists for standard genome sequencing and annotation.</title>
        <authorList>
            <consortium name="The Broad Institute Genomics Platform"/>
            <consortium name="The Broad Institute Genome Sequencing Center for Infectious Disease"/>
            <person name="Wu L."/>
            <person name="Ma J."/>
        </authorList>
    </citation>
    <scope>NUCLEOTIDE SEQUENCE [LARGE SCALE GENOMIC DNA]</scope>
    <source>
        <strain evidence="4">CCUG 43114</strain>
    </source>
</reference>
<dbReference type="RefSeq" id="WP_340271200.1">
    <property type="nucleotide sequence ID" value="NZ_JBBEOG010000010.1"/>
</dbReference>
<dbReference type="Proteomes" id="UP001596122">
    <property type="component" value="Unassembled WGS sequence"/>
</dbReference>
<keyword evidence="1" id="KW-0472">Membrane</keyword>
<sequence>MTRTDTAQRPGPLLGSRRLRGVDAARGLALLGMMATHLLDRSLSDGTANPAFALADGRASATFALLAGAGLALADGATDGPRTSLGHAWARTAVRAVLVLVVGLTLASLGPPVAVILQYYAVLFVLVVPFVRLPAAVLALGGGLWLLLAPVASQWLRLTFGLDGPGPQVGLERLLVQPVASLQDLLLTGYYPVLTWFGYLLLGAAVGRLPLRRTATALGLVGSGLLLAAGSWLVSWALLSTAAAQRALAGGDPLSGRGVEGPFFGTTPTSSWWWLAIRTPHSGAPLDLLGTAGVALAVVGACLLVARGPAGAVLLPLAAAGSMTLTLYSAHVVAVWAGQPGLTDPGDWIVHSLVALVVAWVWRMRFRRGPLEEGVAQVVDAVAGPVPPREQALAPGTR</sequence>
<feature type="domain" description="Heparan-alpha-glucosaminide N-acetyltransferase catalytic" evidence="2">
    <location>
        <begin position="18"/>
        <end position="217"/>
    </location>
</feature>
<evidence type="ECO:0000313" key="4">
    <source>
        <dbReference type="Proteomes" id="UP001596122"/>
    </source>
</evidence>
<keyword evidence="1" id="KW-1133">Transmembrane helix</keyword>
<comment type="caution">
    <text evidence="3">The sequence shown here is derived from an EMBL/GenBank/DDBJ whole genome shotgun (WGS) entry which is preliminary data.</text>
</comment>
<feature type="transmembrane region" description="Helical" evidence="1">
    <location>
        <begin position="313"/>
        <end position="336"/>
    </location>
</feature>
<feature type="transmembrane region" description="Helical" evidence="1">
    <location>
        <begin position="113"/>
        <end position="131"/>
    </location>
</feature>
<dbReference type="InterPro" id="IPR012429">
    <property type="entry name" value="HGSNAT_cat"/>
</dbReference>
<feature type="transmembrane region" description="Helical" evidence="1">
    <location>
        <begin position="138"/>
        <end position="156"/>
    </location>
</feature>
<evidence type="ECO:0000259" key="2">
    <source>
        <dbReference type="Pfam" id="PF07786"/>
    </source>
</evidence>
<feature type="transmembrane region" description="Helical" evidence="1">
    <location>
        <begin position="190"/>
        <end position="211"/>
    </location>
</feature>
<evidence type="ECO:0000313" key="3">
    <source>
        <dbReference type="EMBL" id="MFC5382296.1"/>
    </source>
</evidence>
<feature type="transmembrane region" description="Helical" evidence="1">
    <location>
        <begin position="348"/>
        <end position="364"/>
    </location>
</feature>
<dbReference type="Pfam" id="PF07786">
    <property type="entry name" value="HGSNAT_cat"/>
    <property type="match status" value="1"/>
</dbReference>
<accession>A0ABW0GVV1</accession>
<feature type="transmembrane region" description="Helical" evidence="1">
    <location>
        <begin position="288"/>
        <end position="306"/>
    </location>
</feature>
<feature type="transmembrane region" description="Helical" evidence="1">
    <location>
        <begin position="88"/>
        <end position="107"/>
    </location>
</feature>
<proteinExistence type="predicted"/>
<feature type="transmembrane region" description="Helical" evidence="1">
    <location>
        <begin position="218"/>
        <end position="239"/>
    </location>
</feature>
<name>A0ABW0GVV1_9MICO</name>
<dbReference type="EMBL" id="JBHSLD010000015">
    <property type="protein sequence ID" value="MFC5382296.1"/>
    <property type="molecule type" value="Genomic_DNA"/>
</dbReference>